<dbReference type="Proteomes" id="UP000192247">
    <property type="component" value="Unassembled WGS sequence"/>
</dbReference>
<dbReference type="InterPro" id="IPR036397">
    <property type="entry name" value="RNaseH_sf"/>
</dbReference>
<keyword evidence="3" id="KW-1185">Reference proteome</keyword>
<dbReference type="OrthoDB" id="8063525at2759"/>
<dbReference type="AlphaFoldDB" id="A0A1V9X3Z1"/>
<feature type="domain" description="RNase H type-1" evidence="1">
    <location>
        <begin position="37"/>
        <end position="168"/>
    </location>
</feature>
<comment type="caution">
    <text evidence="2">The sequence shown here is derived from an EMBL/GenBank/DDBJ whole genome shotgun (WGS) entry which is preliminary data.</text>
</comment>
<dbReference type="SUPFAM" id="SSF53098">
    <property type="entry name" value="Ribonuclease H-like"/>
    <property type="match status" value="1"/>
</dbReference>
<organism evidence="2 3">
    <name type="scientific">Tropilaelaps mercedesae</name>
    <dbReference type="NCBI Taxonomy" id="418985"/>
    <lineage>
        <taxon>Eukaryota</taxon>
        <taxon>Metazoa</taxon>
        <taxon>Ecdysozoa</taxon>
        <taxon>Arthropoda</taxon>
        <taxon>Chelicerata</taxon>
        <taxon>Arachnida</taxon>
        <taxon>Acari</taxon>
        <taxon>Parasitiformes</taxon>
        <taxon>Mesostigmata</taxon>
        <taxon>Gamasina</taxon>
        <taxon>Dermanyssoidea</taxon>
        <taxon>Laelapidae</taxon>
        <taxon>Tropilaelaps</taxon>
    </lineage>
</organism>
<dbReference type="GO" id="GO:0004523">
    <property type="term" value="F:RNA-DNA hybrid ribonuclease activity"/>
    <property type="evidence" value="ECO:0007669"/>
    <property type="project" value="InterPro"/>
</dbReference>
<evidence type="ECO:0000313" key="3">
    <source>
        <dbReference type="Proteomes" id="UP000192247"/>
    </source>
</evidence>
<dbReference type="InParanoid" id="A0A1V9X3Z1"/>
<dbReference type="Gene3D" id="3.30.420.10">
    <property type="entry name" value="Ribonuclease H-like superfamily/Ribonuclease H"/>
    <property type="match status" value="1"/>
</dbReference>
<protein>
    <recommendedName>
        <fullName evidence="1">RNase H type-1 domain-containing protein</fullName>
    </recommendedName>
</protein>
<sequence>MAGISSVVNFMIDPHSMVHMKNRSQAKIQEKFEKITSGYDLILACDASYKDGVASIGITDGKERWHFRVDNYLGPTIAELIAILQALRLALTEFEHPERLLIATDCRTILMGLESAKKKKRISQALAAVNFGLSWFCKPCDVMLLWVPGHKGLSLNVIADDNARCARQLPEDVEGILPLALRNRETRWCRRETCDLVECSDDSQLARHRDVDQILIEMSLKQSLLNADQHYMSEFPEFAWCELCRECGKPGELQTFEHIFFDCEALHDERGLLRTEFVRLSLPFESQVVLDGYCIDATAKFIDSVKAMKRLYVD</sequence>
<gene>
    <name evidence="2" type="ORF">BIW11_13049</name>
</gene>
<dbReference type="CDD" id="cd09276">
    <property type="entry name" value="Rnase_HI_RT_non_LTR"/>
    <property type="match status" value="1"/>
</dbReference>
<dbReference type="GO" id="GO:0003676">
    <property type="term" value="F:nucleic acid binding"/>
    <property type="evidence" value="ECO:0007669"/>
    <property type="project" value="InterPro"/>
</dbReference>
<evidence type="ECO:0000313" key="2">
    <source>
        <dbReference type="EMBL" id="OQR68214.1"/>
    </source>
</evidence>
<accession>A0A1V9X3Z1</accession>
<dbReference type="InterPro" id="IPR012337">
    <property type="entry name" value="RNaseH-like_sf"/>
</dbReference>
<proteinExistence type="predicted"/>
<dbReference type="PROSITE" id="PS50879">
    <property type="entry name" value="RNASE_H_1"/>
    <property type="match status" value="1"/>
</dbReference>
<evidence type="ECO:0000259" key="1">
    <source>
        <dbReference type="PROSITE" id="PS50879"/>
    </source>
</evidence>
<reference evidence="2 3" key="1">
    <citation type="journal article" date="2017" name="Gigascience">
        <title>Draft genome of the honey bee ectoparasitic mite, Tropilaelaps mercedesae, is shaped by the parasitic life history.</title>
        <authorList>
            <person name="Dong X."/>
            <person name="Armstrong S.D."/>
            <person name="Xia D."/>
            <person name="Makepeace B.L."/>
            <person name="Darby A.C."/>
            <person name="Kadowaki T."/>
        </authorList>
    </citation>
    <scope>NUCLEOTIDE SEQUENCE [LARGE SCALE GENOMIC DNA]</scope>
    <source>
        <strain evidence="2">Wuxi-XJTLU</strain>
    </source>
</reference>
<dbReference type="InterPro" id="IPR002156">
    <property type="entry name" value="RNaseH_domain"/>
</dbReference>
<dbReference type="Pfam" id="PF00075">
    <property type="entry name" value="RNase_H"/>
    <property type="match status" value="1"/>
</dbReference>
<dbReference type="EMBL" id="MNPL01025629">
    <property type="protein sequence ID" value="OQR68214.1"/>
    <property type="molecule type" value="Genomic_DNA"/>
</dbReference>
<name>A0A1V9X3Z1_9ACAR</name>